<name>G4TF05_SERID</name>
<protein>
    <recommendedName>
        <fullName evidence="1">ATPase AAA-type core domain-containing protein</fullName>
    </recommendedName>
</protein>
<dbReference type="OMA" id="WVLDGNY"/>
<reference evidence="2 3" key="1">
    <citation type="journal article" date="2011" name="PLoS Pathog.">
        <title>Endophytic Life Strategies Decoded by Genome and Transcriptome Analyses of the Mutualistic Root Symbiont Piriformospora indica.</title>
        <authorList>
            <person name="Zuccaro A."/>
            <person name="Lahrmann U."/>
            <person name="Guldener U."/>
            <person name="Langen G."/>
            <person name="Pfiffi S."/>
            <person name="Biedenkopf D."/>
            <person name="Wong P."/>
            <person name="Samans B."/>
            <person name="Grimm C."/>
            <person name="Basiewicz M."/>
            <person name="Murat C."/>
            <person name="Martin F."/>
            <person name="Kogel K.H."/>
        </authorList>
    </citation>
    <scope>NUCLEOTIDE SEQUENCE [LARGE SCALE GENOMIC DNA]</scope>
    <source>
        <strain evidence="2 3">DSM 11827</strain>
    </source>
</reference>
<dbReference type="HOGENOM" id="CLU_092618_1_1_1"/>
<proteinExistence type="predicted"/>
<evidence type="ECO:0000313" key="3">
    <source>
        <dbReference type="Proteomes" id="UP000007148"/>
    </source>
</evidence>
<dbReference type="SUPFAM" id="SSF52540">
    <property type="entry name" value="P-loop containing nucleoside triphosphate hydrolases"/>
    <property type="match status" value="1"/>
</dbReference>
<dbReference type="OrthoDB" id="65590at2759"/>
<dbReference type="Pfam" id="PF00004">
    <property type="entry name" value="AAA"/>
    <property type="match status" value="1"/>
</dbReference>
<dbReference type="eggNOG" id="ENOG502SPVU">
    <property type="taxonomic scope" value="Eukaryota"/>
</dbReference>
<dbReference type="Proteomes" id="UP000007148">
    <property type="component" value="Unassembled WGS sequence"/>
</dbReference>
<dbReference type="InterPro" id="IPR052922">
    <property type="entry name" value="Cytidylate_Kinase-2"/>
</dbReference>
<organism evidence="2 3">
    <name type="scientific">Serendipita indica (strain DSM 11827)</name>
    <name type="common">Root endophyte fungus</name>
    <name type="synonym">Piriformospora indica</name>
    <dbReference type="NCBI Taxonomy" id="1109443"/>
    <lineage>
        <taxon>Eukaryota</taxon>
        <taxon>Fungi</taxon>
        <taxon>Dikarya</taxon>
        <taxon>Basidiomycota</taxon>
        <taxon>Agaricomycotina</taxon>
        <taxon>Agaricomycetes</taxon>
        <taxon>Sebacinales</taxon>
        <taxon>Serendipitaceae</taxon>
        <taxon>Serendipita</taxon>
    </lineage>
</organism>
<dbReference type="PANTHER" id="PTHR37816:SF1">
    <property type="entry name" value="TOXIN"/>
    <property type="match status" value="1"/>
</dbReference>
<dbReference type="Gene3D" id="3.40.50.300">
    <property type="entry name" value="P-loop containing nucleotide triphosphate hydrolases"/>
    <property type="match status" value="1"/>
</dbReference>
<accession>G4TF05</accession>
<dbReference type="InterPro" id="IPR027417">
    <property type="entry name" value="P-loop_NTPase"/>
</dbReference>
<dbReference type="InterPro" id="IPR003959">
    <property type="entry name" value="ATPase_AAA_core"/>
</dbReference>
<dbReference type="AlphaFoldDB" id="G4TF05"/>
<feature type="domain" description="ATPase AAA-type core" evidence="1">
    <location>
        <begin position="19"/>
        <end position="74"/>
    </location>
</feature>
<evidence type="ECO:0000259" key="1">
    <source>
        <dbReference type="Pfam" id="PF00004"/>
    </source>
</evidence>
<keyword evidence="3" id="KW-1185">Reference proteome</keyword>
<sequence>MSTPQIPALKGDGKGVYRVVIHGNSGTGKTTLADALAKILNVPAIHLDEIHWHPDWVQATPEEFVSNLNKIQRDAEATNSGWVIDGNYETKTKAMMDDYATDIIYLGTGLDPPFYKYFPRALLRTFRRLLGWEKTCAPGCEETWRECFFSKDSIILWVITHHRTAKERYGPRCEQDNVANGGKWRRLGDIDEQTEWLDQVSHYLKSA</sequence>
<comment type="caution">
    <text evidence="2">The sequence shown here is derived from an EMBL/GenBank/DDBJ whole genome shotgun (WGS) entry which is preliminary data.</text>
</comment>
<dbReference type="PANTHER" id="PTHR37816">
    <property type="entry name" value="YALI0E33011P"/>
    <property type="match status" value="1"/>
</dbReference>
<evidence type="ECO:0000313" key="2">
    <source>
        <dbReference type="EMBL" id="CCA69890.1"/>
    </source>
</evidence>
<dbReference type="InParanoid" id="G4TF05"/>
<gene>
    <name evidence="2" type="ORF">PIIN_03829</name>
</gene>
<dbReference type="EMBL" id="CAFZ01000066">
    <property type="protein sequence ID" value="CCA69890.1"/>
    <property type="molecule type" value="Genomic_DNA"/>
</dbReference>
<dbReference type="GO" id="GO:0005524">
    <property type="term" value="F:ATP binding"/>
    <property type="evidence" value="ECO:0007669"/>
    <property type="project" value="InterPro"/>
</dbReference>
<dbReference type="GO" id="GO:0016887">
    <property type="term" value="F:ATP hydrolysis activity"/>
    <property type="evidence" value="ECO:0007669"/>
    <property type="project" value="InterPro"/>
</dbReference>